<dbReference type="AlphaFoldDB" id="A0A5Q6S427"/>
<dbReference type="PANTHER" id="PTHR36844:SF1">
    <property type="entry name" value="PROTEASE PRSW"/>
    <property type="match status" value="1"/>
</dbReference>
<comment type="caution">
    <text evidence="2">The sequence shown here is derived from an EMBL/GenBank/DDBJ whole genome shotgun (WGS) entry which is preliminary data.</text>
</comment>
<dbReference type="Pfam" id="PF13367">
    <property type="entry name" value="PrsW-protease"/>
    <property type="match status" value="1"/>
</dbReference>
<protein>
    <submittedName>
        <fullName evidence="2">PrsW family intramembrane metalloprotease</fullName>
    </submittedName>
</protein>
<dbReference type="GO" id="GO:0006508">
    <property type="term" value="P:proteolysis"/>
    <property type="evidence" value="ECO:0007669"/>
    <property type="project" value="UniProtKB-KW"/>
</dbReference>
<keyword evidence="1" id="KW-0812">Transmembrane</keyword>
<dbReference type="GO" id="GO:0008237">
    <property type="term" value="F:metallopeptidase activity"/>
    <property type="evidence" value="ECO:0007669"/>
    <property type="project" value="UniProtKB-KW"/>
</dbReference>
<keyword evidence="1" id="KW-1133">Transmembrane helix</keyword>
<dbReference type="Proteomes" id="UP000307768">
    <property type="component" value="Unassembled WGS sequence"/>
</dbReference>
<gene>
    <name evidence="2" type="ORF">FE697_004580</name>
</gene>
<reference evidence="2 3" key="1">
    <citation type="submission" date="2019-09" db="EMBL/GenBank/DDBJ databases">
        <title>Mumia zhuanghuii sp. nov. isolated from the intestinal contents of plateau pika (Ochotona curzoniae) in the Qinghai-Tibet plateau of China.</title>
        <authorList>
            <person name="Tian Z."/>
        </authorList>
    </citation>
    <scope>NUCLEOTIDE SEQUENCE [LARGE SCALE GENOMIC DNA]</scope>
    <source>
        <strain evidence="3">350</strain>
    </source>
</reference>
<feature type="transmembrane region" description="Helical" evidence="1">
    <location>
        <begin position="255"/>
        <end position="274"/>
    </location>
</feature>
<feature type="transmembrane region" description="Helical" evidence="1">
    <location>
        <begin position="224"/>
        <end position="243"/>
    </location>
</feature>
<dbReference type="RefSeq" id="WP_149768329.1">
    <property type="nucleotide sequence ID" value="NZ_VDFQ02000001.1"/>
</dbReference>
<dbReference type="OrthoDB" id="9785431at2"/>
<dbReference type="EMBL" id="VDFQ02000001">
    <property type="protein sequence ID" value="KAA1425155.1"/>
    <property type="molecule type" value="Genomic_DNA"/>
</dbReference>
<feature type="transmembrane region" description="Helical" evidence="1">
    <location>
        <begin position="39"/>
        <end position="59"/>
    </location>
</feature>
<dbReference type="InterPro" id="IPR026898">
    <property type="entry name" value="PrsW"/>
</dbReference>
<organism evidence="2 3">
    <name type="scientific">Mumia zhuanghuii</name>
    <dbReference type="NCBI Taxonomy" id="2585211"/>
    <lineage>
        <taxon>Bacteria</taxon>
        <taxon>Bacillati</taxon>
        <taxon>Actinomycetota</taxon>
        <taxon>Actinomycetes</taxon>
        <taxon>Propionibacteriales</taxon>
        <taxon>Nocardioidaceae</taxon>
        <taxon>Mumia</taxon>
    </lineage>
</organism>
<feature type="transmembrane region" description="Helical" evidence="1">
    <location>
        <begin position="65"/>
        <end position="87"/>
    </location>
</feature>
<feature type="transmembrane region" description="Helical" evidence="1">
    <location>
        <begin position="99"/>
        <end position="119"/>
    </location>
</feature>
<keyword evidence="2" id="KW-0645">Protease</keyword>
<accession>A0A5Q6S427</accession>
<evidence type="ECO:0000313" key="3">
    <source>
        <dbReference type="Proteomes" id="UP000307768"/>
    </source>
</evidence>
<sequence>MSSATVGTEDLTTLRQQRRDALDATGWGLPFRFFQPRNLCFWTFLVIVGFGVVKAWSEFTPQLDYFATAVTLSGGIGILFTAAWAIWFRHLDKFEREPWSMVTVAFLWGGFAAVFAMAIDANTALNYLYGKLFGRDFSTDWAASLSAPFTEELAKGAGILLLIGLARHIVVSVADGVILGAFVGLGFQALEDFIYSGRAASAGFGADQVDTSIHMNAARIYSDLVSHPLFTALFGAGLIYLVGSRVQPRRVGRGLLLVFSAMAIHGVWDGMPALARGNGVASFVLMVGVATVALVALWWVFEWATHQAAPYAAKVLAPEVATGVVHQSEVDALFGRKARKAFIKSPADGKKRAGKASRWHHRRIIAAVLDLNEDLASSYGEDSPAVAHSRAEVERVRNL</sequence>
<dbReference type="PANTHER" id="PTHR36844">
    <property type="entry name" value="PROTEASE PRSW"/>
    <property type="match status" value="1"/>
</dbReference>
<keyword evidence="2" id="KW-0378">Hydrolase</keyword>
<keyword evidence="1" id="KW-0472">Membrane</keyword>
<evidence type="ECO:0000313" key="2">
    <source>
        <dbReference type="EMBL" id="KAA1425155.1"/>
    </source>
</evidence>
<keyword evidence="2" id="KW-0482">Metalloprotease</keyword>
<feature type="transmembrane region" description="Helical" evidence="1">
    <location>
        <begin position="280"/>
        <end position="301"/>
    </location>
</feature>
<proteinExistence type="predicted"/>
<evidence type="ECO:0000256" key="1">
    <source>
        <dbReference type="SAM" id="Phobius"/>
    </source>
</evidence>
<name>A0A5Q6S427_9ACTN</name>